<keyword evidence="4 7" id="KW-0812">Transmembrane</keyword>
<keyword evidence="5 7" id="KW-1133">Transmembrane helix</keyword>
<feature type="transmembrane region" description="Helical" evidence="7">
    <location>
        <begin position="192"/>
        <end position="213"/>
    </location>
</feature>
<feature type="transmembrane region" description="Helical" evidence="7">
    <location>
        <begin position="12"/>
        <end position="31"/>
    </location>
</feature>
<feature type="transmembrane region" description="Helical" evidence="7">
    <location>
        <begin position="350"/>
        <end position="371"/>
    </location>
</feature>
<dbReference type="PANTHER" id="PTHR43549:SF3">
    <property type="entry name" value="MULTIDRUG RESISTANCE PROTEIN YPNP-RELATED"/>
    <property type="match status" value="1"/>
</dbReference>
<dbReference type="GO" id="GO:0015297">
    <property type="term" value="F:antiporter activity"/>
    <property type="evidence" value="ECO:0007669"/>
    <property type="project" value="InterPro"/>
</dbReference>
<evidence type="ECO:0000256" key="3">
    <source>
        <dbReference type="ARBA" id="ARBA00022475"/>
    </source>
</evidence>
<comment type="caution">
    <text evidence="8">The sequence shown here is derived from an EMBL/GenBank/DDBJ whole genome shotgun (WGS) entry which is preliminary data.</text>
</comment>
<evidence type="ECO:0000256" key="5">
    <source>
        <dbReference type="ARBA" id="ARBA00022989"/>
    </source>
</evidence>
<dbReference type="CDD" id="cd13138">
    <property type="entry name" value="MATE_yoeA_like"/>
    <property type="match status" value="1"/>
</dbReference>
<dbReference type="PANTHER" id="PTHR43549">
    <property type="entry name" value="MULTIDRUG RESISTANCE PROTEIN YPNP-RELATED"/>
    <property type="match status" value="1"/>
</dbReference>
<evidence type="ECO:0000256" key="4">
    <source>
        <dbReference type="ARBA" id="ARBA00022692"/>
    </source>
</evidence>
<dbReference type="Pfam" id="PF01554">
    <property type="entry name" value="MatE"/>
    <property type="match status" value="2"/>
</dbReference>
<dbReference type="EMBL" id="SDKC01000001">
    <property type="protein sequence ID" value="RXS76461.1"/>
    <property type="molecule type" value="Genomic_DNA"/>
</dbReference>
<feature type="transmembrane region" description="Helical" evidence="7">
    <location>
        <begin position="134"/>
        <end position="158"/>
    </location>
</feature>
<evidence type="ECO:0000313" key="8">
    <source>
        <dbReference type="EMBL" id="RXS76461.1"/>
    </source>
</evidence>
<dbReference type="InterPro" id="IPR052031">
    <property type="entry name" value="Membrane_Transporter-Flippase"/>
</dbReference>
<feature type="transmembrane region" description="Helical" evidence="7">
    <location>
        <begin position="165"/>
        <end position="186"/>
    </location>
</feature>
<feature type="transmembrane region" description="Helical" evidence="7">
    <location>
        <begin position="411"/>
        <end position="436"/>
    </location>
</feature>
<dbReference type="GO" id="GO:0042910">
    <property type="term" value="F:xenobiotic transmembrane transporter activity"/>
    <property type="evidence" value="ECO:0007669"/>
    <property type="project" value="InterPro"/>
</dbReference>
<dbReference type="InterPro" id="IPR048279">
    <property type="entry name" value="MdtK-like"/>
</dbReference>
<keyword evidence="3" id="KW-1003">Cell membrane</keyword>
<evidence type="ECO:0000256" key="7">
    <source>
        <dbReference type="SAM" id="Phobius"/>
    </source>
</evidence>
<name>A0A4Q1RKV6_9FIRM</name>
<comment type="subcellular location">
    <subcellularLocation>
        <location evidence="1">Cell membrane</location>
        <topology evidence="1">Multi-pass membrane protein</topology>
    </subcellularLocation>
</comment>
<protein>
    <submittedName>
        <fullName evidence="8">MATE family efflux transporter</fullName>
    </submittedName>
</protein>
<keyword evidence="6 7" id="KW-0472">Membrane</keyword>
<gene>
    <name evidence="8" type="ORF">ETP43_15460</name>
</gene>
<dbReference type="InterPro" id="IPR002528">
    <property type="entry name" value="MATE_fam"/>
</dbReference>
<evidence type="ECO:0000256" key="2">
    <source>
        <dbReference type="ARBA" id="ARBA00022448"/>
    </source>
</evidence>
<dbReference type="AlphaFoldDB" id="A0A4Q1RKV6"/>
<feature type="transmembrane region" description="Helical" evidence="7">
    <location>
        <begin position="383"/>
        <end position="405"/>
    </location>
</feature>
<evidence type="ECO:0000256" key="6">
    <source>
        <dbReference type="ARBA" id="ARBA00023136"/>
    </source>
</evidence>
<feature type="transmembrane region" description="Helical" evidence="7">
    <location>
        <begin position="51"/>
        <end position="75"/>
    </location>
</feature>
<reference evidence="8 9" key="1">
    <citation type="submission" date="2019-01" db="EMBL/GenBank/DDBJ databases">
        <title>Blautia sp. nov. KGMB01111 isolated human feces.</title>
        <authorList>
            <person name="Park J.-E."/>
            <person name="Kim J.-S."/>
            <person name="Park S.-H."/>
        </authorList>
    </citation>
    <scope>NUCLEOTIDE SEQUENCE [LARGE SCALE GENOMIC DNA]</scope>
    <source>
        <strain evidence="8 9">KGMB01111</strain>
    </source>
</reference>
<evidence type="ECO:0000313" key="9">
    <source>
        <dbReference type="Proteomes" id="UP000290106"/>
    </source>
</evidence>
<sequence length="448" mass="48403">MERDMTVGTPWKIILNFTIPIVIGNIFQQFYSMVDTVIVGKFVGTKALAAVGSTGTIGFLILGFLMGLTAGFTVLTSQRFGAGDMPGMRKTVGSAAVLSVIVSVVMTVISMAFMKPLLILMNTPEDIFQDAYKYIMIICAGIFTQVMYNLLAGILRALGNSKTPLYFLLFSAALNIVLDLVLIIVFHLGAAGAAYATVIAQGVSALLCLIYIIKKVPILKLDRWDFKLDGHLVRQQLAIGFPMALQYSITAIGAMMVQAALNVLGSVHVAAFTAANKIEQVVTQVYVALGTTMATYCAQNMGAGKVKRISRGFRATTIMGSMYSVVFGVLVFYFGNMLTGLFVSENLDQIVGLVDIYMKCVALFFVPLNVVNVYRNGIQGMGYGFLPMTAGIAELAGRGLTAVVASHYKSYLGICLASPVAWIFASALLLVMYFGIMNKYKKAGNFRE</sequence>
<proteinExistence type="predicted"/>
<dbReference type="NCBIfam" id="TIGR00797">
    <property type="entry name" value="matE"/>
    <property type="match status" value="1"/>
</dbReference>
<keyword evidence="9" id="KW-1185">Reference proteome</keyword>
<dbReference type="RefSeq" id="WP_118619212.1">
    <property type="nucleotide sequence ID" value="NZ_SDKC01000001.1"/>
</dbReference>
<dbReference type="Proteomes" id="UP000290106">
    <property type="component" value="Unassembled WGS sequence"/>
</dbReference>
<feature type="transmembrane region" description="Helical" evidence="7">
    <location>
        <begin position="95"/>
        <end position="114"/>
    </location>
</feature>
<organism evidence="8 9">
    <name type="scientific">Blautia faecicola</name>
    <dbReference type="NCBI Taxonomy" id="2509240"/>
    <lineage>
        <taxon>Bacteria</taxon>
        <taxon>Bacillati</taxon>
        <taxon>Bacillota</taxon>
        <taxon>Clostridia</taxon>
        <taxon>Lachnospirales</taxon>
        <taxon>Lachnospiraceae</taxon>
        <taxon>Blautia</taxon>
    </lineage>
</organism>
<dbReference type="OrthoDB" id="9776324at2"/>
<feature type="transmembrane region" description="Helical" evidence="7">
    <location>
        <begin position="237"/>
        <end position="261"/>
    </location>
</feature>
<dbReference type="PIRSF" id="PIRSF006603">
    <property type="entry name" value="DinF"/>
    <property type="match status" value="1"/>
</dbReference>
<feature type="transmembrane region" description="Helical" evidence="7">
    <location>
        <begin position="320"/>
        <end position="344"/>
    </location>
</feature>
<keyword evidence="2" id="KW-0813">Transport</keyword>
<accession>A0A4Q1RKV6</accession>
<evidence type="ECO:0000256" key="1">
    <source>
        <dbReference type="ARBA" id="ARBA00004651"/>
    </source>
</evidence>
<dbReference type="GO" id="GO:0005886">
    <property type="term" value="C:plasma membrane"/>
    <property type="evidence" value="ECO:0007669"/>
    <property type="project" value="UniProtKB-SubCell"/>
</dbReference>